<dbReference type="RefSeq" id="WP_108824771.1">
    <property type="nucleotide sequence ID" value="NZ_CP023004.1"/>
</dbReference>
<keyword evidence="2" id="KW-0560">Oxidoreductase</keyword>
<dbReference type="Gene3D" id="3.40.50.720">
    <property type="entry name" value="NAD(P)-binding Rossmann-like Domain"/>
    <property type="match status" value="1"/>
</dbReference>
<comment type="similarity">
    <text evidence="1">Belongs to the short-chain dehydrogenases/reductases (SDR) family.</text>
</comment>
<evidence type="ECO:0000313" key="3">
    <source>
        <dbReference type="EMBL" id="AWI08960.1"/>
    </source>
</evidence>
<dbReference type="SUPFAM" id="SSF51735">
    <property type="entry name" value="NAD(P)-binding Rossmann-fold domains"/>
    <property type="match status" value="1"/>
</dbReference>
<reference evidence="3 4" key="1">
    <citation type="journal article" date="2018" name="Syst. Appl. Microbiol.">
        <title>Ereboglobus luteus gen. nov. sp. nov. from cockroach guts, and new insights into the oxygen relationship of the genera Opitutus and Didymococcus (Verrucomicrobia: Opitutaceae).</title>
        <authorList>
            <person name="Tegtmeier D."/>
            <person name="Belitz A."/>
            <person name="Radek R."/>
            <person name="Heimerl T."/>
            <person name="Brune A."/>
        </authorList>
    </citation>
    <scope>NUCLEOTIDE SEQUENCE [LARGE SCALE GENOMIC DNA]</scope>
    <source>
        <strain evidence="3 4">Ho45</strain>
    </source>
</reference>
<dbReference type="InterPro" id="IPR036291">
    <property type="entry name" value="NAD(P)-bd_dom_sf"/>
</dbReference>
<dbReference type="PANTHER" id="PTHR42760">
    <property type="entry name" value="SHORT-CHAIN DEHYDROGENASES/REDUCTASES FAMILY MEMBER"/>
    <property type="match status" value="1"/>
</dbReference>
<keyword evidence="4" id="KW-1185">Reference proteome</keyword>
<dbReference type="OrthoDB" id="9803333at2"/>
<protein>
    <submittedName>
        <fullName evidence="3">2-deoxy-D-gluconate 3-dehydrogenase</fullName>
    </submittedName>
</protein>
<name>A0A2U8E2C8_9BACT</name>
<dbReference type="GO" id="GO:0051287">
    <property type="term" value="F:NAD binding"/>
    <property type="evidence" value="ECO:0007669"/>
    <property type="project" value="InterPro"/>
</dbReference>
<proteinExistence type="inferred from homology"/>
<dbReference type="AlphaFoldDB" id="A0A2U8E2C8"/>
<dbReference type="InterPro" id="IPR002347">
    <property type="entry name" value="SDR_fam"/>
</dbReference>
<dbReference type="EMBL" id="CP023004">
    <property type="protein sequence ID" value="AWI08960.1"/>
    <property type="molecule type" value="Genomic_DNA"/>
</dbReference>
<dbReference type="PRINTS" id="PR00081">
    <property type="entry name" value="GDHRDH"/>
</dbReference>
<dbReference type="Proteomes" id="UP000244896">
    <property type="component" value="Chromosome"/>
</dbReference>
<dbReference type="InterPro" id="IPR020904">
    <property type="entry name" value="Sc_DH/Rdtase_CS"/>
</dbReference>
<dbReference type="KEGG" id="elut:CKA38_06585"/>
<organism evidence="3 4">
    <name type="scientific">Ereboglobus luteus</name>
    <dbReference type="NCBI Taxonomy" id="1796921"/>
    <lineage>
        <taxon>Bacteria</taxon>
        <taxon>Pseudomonadati</taxon>
        <taxon>Verrucomicrobiota</taxon>
        <taxon>Opitutia</taxon>
        <taxon>Opitutales</taxon>
        <taxon>Opitutaceae</taxon>
        <taxon>Ereboglobus</taxon>
    </lineage>
</organism>
<dbReference type="NCBIfam" id="NF005559">
    <property type="entry name" value="PRK07231.1"/>
    <property type="match status" value="1"/>
</dbReference>
<dbReference type="GO" id="GO:0008678">
    <property type="term" value="F:2-deoxy-D-gluconate 3-dehydrogenase activity"/>
    <property type="evidence" value="ECO:0007669"/>
    <property type="project" value="InterPro"/>
</dbReference>
<sequence>MSKLLDLFKLDGKVAIVTGAARGIGQGYALALAEAGADVALVDVIPMDETASKIAALGRKSVSITADLSKGDEAAPGIVAEVVQKLGRVDILVNNAGIIRREPFTEHSAKNWNDVIAINLSTPFFLSQAVAKQMVAQGQGGKIINIASMLSFQGGILVPGYAASKGGIKSLTMLMANELAPHKICANAIAPGYIATENTRPIRENPERNKAILDRIPAGRWGTPEDLMTTVVFLASPASDYINGHTLAVDGGWLSR</sequence>
<dbReference type="PROSITE" id="PS00061">
    <property type="entry name" value="ADH_SHORT"/>
    <property type="match status" value="1"/>
</dbReference>
<dbReference type="NCBIfam" id="TIGR01832">
    <property type="entry name" value="kduD"/>
    <property type="match status" value="1"/>
</dbReference>
<accession>A0A2U8E2C8</accession>
<dbReference type="PRINTS" id="PR00080">
    <property type="entry name" value="SDRFAMILY"/>
</dbReference>
<evidence type="ECO:0000256" key="1">
    <source>
        <dbReference type="ARBA" id="ARBA00006484"/>
    </source>
</evidence>
<dbReference type="InterPro" id="IPR011286">
    <property type="entry name" value="2-deoxy-D-gluc_3_DH"/>
</dbReference>
<evidence type="ECO:0000256" key="2">
    <source>
        <dbReference type="ARBA" id="ARBA00023002"/>
    </source>
</evidence>
<dbReference type="PANTHER" id="PTHR42760:SF5">
    <property type="entry name" value="2-DEHYDRO-3-DEOXY-D-GLUCONATE 5-DEHYDROGENASE"/>
    <property type="match status" value="1"/>
</dbReference>
<gene>
    <name evidence="3" type="primary">kduD</name>
    <name evidence="3" type="ORF">CKA38_06585</name>
</gene>
<evidence type="ECO:0000313" key="4">
    <source>
        <dbReference type="Proteomes" id="UP000244896"/>
    </source>
</evidence>
<dbReference type="FunFam" id="3.40.50.720:FF:000084">
    <property type="entry name" value="Short-chain dehydrogenase reductase"/>
    <property type="match status" value="1"/>
</dbReference>
<dbReference type="Pfam" id="PF13561">
    <property type="entry name" value="adh_short_C2"/>
    <property type="match status" value="1"/>
</dbReference>